<dbReference type="PANTHER" id="PTHR43135">
    <property type="entry name" value="ALPHA-D-RIBOSE 1-METHYLPHOSPHONATE 5-TRIPHOSPHATE DIPHOSPHATASE"/>
    <property type="match status" value="1"/>
</dbReference>
<dbReference type="RefSeq" id="WP_073077434.1">
    <property type="nucleotide sequence ID" value="NZ_FQXV01000004.1"/>
</dbReference>
<accession>A0A1M5X4F6</accession>
<keyword evidence="3" id="KW-1185">Reference proteome</keyword>
<dbReference type="Gene3D" id="3.20.20.140">
    <property type="entry name" value="Metal-dependent hydrolases"/>
    <property type="match status" value="1"/>
</dbReference>
<name>A0A1M5X4F6_9FIRM</name>
<keyword evidence="2" id="KW-0378">Hydrolase</keyword>
<proteinExistence type="predicted"/>
<dbReference type="InterPro" id="IPR006680">
    <property type="entry name" value="Amidohydro-rel"/>
</dbReference>
<dbReference type="Proteomes" id="UP000183995">
    <property type="component" value="Unassembled WGS sequence"/>
</dbReference>
<dbReference type="SUPFAM" id="SSF51556">
    <property type="entry name" value="Metallo-dependent hydrolases"/>
    <property type="match status" value="1"/>
</dbReference>
<dbReference type="EMBL" id="FQXV01000004">
    <property type="protein sequence ID" value="SHH94404.1"/>
    <property type="molecule type" value="Genomic_DNA"/>
</dbReference>
<dbReference type="STRING" id="1123282.SAMN02745823_01576"/>
<protein>
    <submittedName>
        <fullName evidence="2">Amidohydrolase family protein</fullName>
    </submittedName>
</protein>
<feature type="domain" description="Amidohydrolase-related" evidence="1">
    <location>
        <begin position="34"/>
        <end position="245"/>
    </location>
</feature>
<dbReference type="OrthoDB" id="9797498at2"/>
<dbReference type="GO" id="GO:0016787">
    <property type="term" value="F:hydrolase activity"/>
    <property type="evidence" value="ECO:0007669"/>
    <property type="project" value="UniProtKB-KW"/>
</dbReference>
<dbReference type="InterPro" id="IPR032466">
    <property type="entry name" value="Metal_Hydrolase"/>
</dbReference>
<organism evidence="2 3">
    <name type="scientific">Sporobacter termitidis DSM 10068</name>
    <dbReference type="NCBI Taxonomy" id="1123282"/>
    <lineage>
        <taxon>Bacteria</taxon>
        <taxon>Bacillati</taxon>
        <taxon>Bacillota</taxon>
        <taxon>Clostridia</taxon>
        <taxon>Eubacteriales</taxon>
        <taxon>Oscillospiraceae</taxon>
        <taxon>Sporobacter</taxon>
    </lineage>
</organism>
<reference evidence="2 3" key="1">
    <citation type="submission" date="2016-11" db="EMBL/GenBank/DDBJ databases">
        <authorList>
            <person name="Jaros S."/>
            <person name="Januszkiewicz K."/>
            <person name="Wedrychowicz H."/>
        </authorList>
    </citation>
    <scope>NUCLEOTIDE SEQUENCE [LARGE SCALE GENOMIC DNA]</scope>
    <source>
        <strain evidence="2 3">DSM 10068</strain>
    </source>
</reference>
<evidence type="ECO:0000313" key="2">
    <source>
        <dbReference type="EMBL" id="SHH94404.1"/>
    </source>
</evidence>
<evidence type="ECO:0000313" key="3">
    <source>
        <dbReference type="Proteomes" id="UP000183995"/>
    </source>
</evidence>
<dbReference type="InterPro" id="IPR051781">
    <property type="entry name" value="Metallo-dep_Hydrolase"/>
</dbReference>
<dbReference type="Pfam" id="PF01979">
    <property type="entry name" value="Amidohydro_1"/>
    <property type="match status" value="1"/>
</dbReference>
<evidence type="ECO:0000259" key="1">
    <source>
        <dbReference type="Pfam" id="PF01979"/>
    </source>
</evidence>
<sequence>MKYECHGHIIADGVSYQEAMARHKGGIDAAYVHKALKTVAAHGIGFYRDGGDKYMVSAFAKKIAGEYGVDYRTPVFISHKAGYYGSMYGRSFENMREFHALILEAKAQGADFVKLTVSGMLDFDDGGRIMGPVFSGPELREAVKISNGEGFSVMAHVNGADNIKAALEAGVDSVEHGFWPDGDVIDYFLQTGAVWVPTCVAVYNLIDTGRYSGDTMRKIHEAQRRVLAEAYARGVPIASGSDCGAWMVRQGQGTDDELAVLAGMGIDPEKGNRAVAERFRRL</sequence>
<dbReference type="AlphaFoldDB" id="A0A1M5X4F6"/>
<dbReference type="PANTHER" id="PTHR43135:SF3">
    <property type="entry name" value="ALPHA-D-RIBOSE 1-METHYLPHOSPHONATE 5-TRIPHOSPHATE DIPHOSPHATASE"/>
    <property type="match status" value="1"/>
</dbReference>
<gene>
    <name evidence="2" type="ORF">SAMN02745823_01576</name>
</gene>